<reference evidence="6" key="2">
    <citation type="submission" date="2020-09" db="EMBL/GenBank/DDBJ databases">
        <authorList>
            <person name="Sun Q."/>
            <person name="Zhou Y."/>
        </authorList>
    </citation>
    <scope>NUCLEOTIDE SEQUENCE</scope>
    <source>
        <strain evidence="6">CGMCC 1.15371</strain>
    </source>
</reference>
<keyword evidence="3" id="KW-0804">Transcription</keyword>
<proteinExistence type="predicted"/>
<evidence type="ECO:0000313" key="6">
    <source>
        <dbReference type="EMBL" id="GGE31069.1"/>
    </source>
</evidence>
<dbReference type="PROSITE" id="PS50977">
    <property type="entry name" value="HTH_TETR_2"/>
    <property type="match status" value="1"/>
</dbReference>
<gene>
    <name evidence="6" type="primary">ycfQ</name>
    <name evidence="6" type="ORF">GCM10011391_07170</name>
</gene>
<name>A0A8J2VMD4_9BACL</name>
<comment type="caution">
    <text evidence="6">The sequence shown here is derived from an EMBL/GenBank/DDBJ whole genome shotgun (WGS) entry which is preliminary data.</text>
</comment>
<dbReference type="Proteomes" id="UP000628775">
    <property type="component" value="Unassembled WGS sequence"/>
</dbReference>
<evidence type="ECO:0000256" key="4">
    <source>
        <dbReference type="PROSITE-ProRule" id="PRU00335"/>
    </source>
</evidence>
<feature type="DNA-binding region" description="H-T-H motif" evidence="4">
    <location>
        <begin position="29"/>
        <end position="48"/>
    </location>
</feature>
<keyword evidence="7" id="KW-1185">Reference proteome</keyword>
<evidence type="ECO:0000313" key="7">
    <source>
        <dbReference type="Proteomes" id="UP000628775"/>
    </source>
</evidence>
<reference evidence="6" key="1">
    <citation type="journal article" date="2014" name="Int. J. Syst. Evol. Microbiol.">
        <title>Complete genome sequence of Corynebacterium casei LMG S-19264T (=DSM 44701T), isolated from a smear-ripened cheese.</title>
        <authorList>
            <consortium name="US DOE Joint Genome Institute (JGI-PGF)"/>
            <person name="Walter F."/>
            <person name="Albersmeier A."/>
            <person name="Kalinowski J."/>
            <person name="Ruckert C."/>
        </authorList>
    </citation>
    <scope>NUCLEOTIDE SEQUENCE</scope>
    <source>
        <strain evidence="6">CGMCC 1.15371</strain>
    </source>
</reference>
<dbReference type="EMBL" id="BMIR01000002">
    <property type="protein sequence ID" value="GGE31069.1"/>
    <property type="molecule type" value="Genomic_DNA"/>
</dbReference>
<evidence type="ECO:0000256" key="3">
    <source>
        <dbReference type="ARBA" id="ARBA00023163"/>
    </source>
</evidence>
<keyword evidence="2 4" id="KW-0238">DNA-binding</keyword>
<dbReference type="PANTHER" id="PTHR47506:SF1">
    <property type="entry name" value="HTH-TYPE TRANSCRIPTIONAL REGULATOR YJDC"/>
    <property type="match status" value="1"/>
</dbReference>
<evidence type="ECO:0000259" key="5">
    <source>
        <dbReference type="PROSITE" id="PS50977"/>
    </source>
</evidence>
<dbReference type="AlphaFoldDB" id="A0A8J2VMD4"/>
<dbReference type="PRINTS" id="PR00455">
    <property type="entry name" value="HTHTETR"/>
</dbReference>
<evidence type="ECO:0000256" key="1">
    <source>
        <dbReference type="ARBA" id="ARBA00023015"/>
    </source>
</evidence>
<dbReference type="Gene3D" id="1.10.357.10">
    <property type="entry name" value="Tetracycline Repressor, domain 2"/>
    <property type="match status" value="1"/>
</dbReference>
<dbReference type="PANTHER" id="PTHR47506">
    <property type="entry name" value="TRANSCRIPTIONAL REGULATORY PROTEIN"/>
    <property type="match status" value="1"/>
</dbReference>
<organism evidence="6 7">
    <name type="scientific">Pullulanibacillus camelliae</name>
    <dbReference type="NCBI Taxonomy" id="1707096"/>
    <lineage>
        <taxon>Bacteria</taxon>
        <taxon>Bacillati</taxon>
        <taxon>Bacillota</taxon>
        <taxon>Bacilli</taxon>
        <taxon>Bacillales</taxon>
        <taxon>Sporolactobacillaceae</taxon>
        <taxon>Pullulanibacillus</taxon>
    </lineage>
</organism>
<protein>
    <submittedName>
        <fullName evidence="6">TetR family transcriptional regulator</fullName>
    </submittedName>
</protein>
<dbReference type="PROSITE" id="PS01081">
    <property type="entry name" value="HTH_TETR_1"/>
    <property type="match status" value="1"/>
</dbReference>
<feature type="domain" description="HTH tetR-type" evidence="5">
    <location>
        <begin position="6"/>
        <end position="66"/>
    </location>
</feature>
<dbReference type="Pfam" id="PF00440">
    <property type="entry name" value="TetR_N"/>
    <property type="match status" value="1"/>
</dbReference>
<evidence type="ECO:0000256" key="2">
    <source>
        <dbReference type="ARBA" id="ARBA00023125"/>
    </source>
</evidence>
<accession>A0A8J2VMD4</accession>
<dbReference type="InterPro" id="IPR011075">
    <property type="entry name" value="TetR_C"/>
</dbReference>
<keyword evidence="1" id="KW-0805">Transcription regulation</keyword>
<dbReference type="SUPFAM" id="SSF48498">
    <property type="entry name" value="Tetracyclin repressor-like, C-terminal domain"/>
    <property type="match status" value="1"/>
</dbReference>
<dbReference type="Gene3D" id="1.10.10.60">
    <property type="entry name" value="Homeodomain-like"/>
    <property type="match status" value="1"/>
</dbReference>
<dbReference type="Pfam" id="PF16925">
    <property type="entry name" value="TetR_C_13"/>
    <property type="match status" value="1"/>
</dbReference>
<dbReference type="GO" id="GO:0003677">
    <property type="term" value="F:DNA binding"/>
    <property type="evidence" value="ECO:0007669"/>
    <property type="project" value="UniProtKB-UniRule"/>
</dbReference>
<dbReference type="InterPro" id="IPR009057">
    <property type="entry name" value="Homeodomain-like_sf"/>
</dbReference>
<dbReference type="InterPro" id="IPR023772">
    <property type="entry name" value="DNA-bd_HTH_TetR-type_CS"/>
</dbReference>
<dbReference type="RefSeq" id="WP_188689274.1">
    <property type="nucleotide sequence ID" value="NZ_BMIR01000002.1"/>
</dbReference>
<sequence>MARNKEYDEGAVLDKAMKLFWEQGYEKTSMADLVEHMGIHRRSIYDAFTDKHTLFLKVMDRFGEKVRADVQAGIKQAETAEGAIEFIFDYILDGEEGMPPGCLFVNSVVELAIRDADVDLKTRHAFIRSEQLIEEVVRRGQESGEFNKQHSAAHFAEYLNNVLTGLRVMIRTSLDKEKLQRISKLSISVLKK</sequence>
<dbReference type="SUPFAM" id="SSF46689">
    <property type="entry name" value="Homeodomain-like"/>
    <property type="match status" value="1"/>
</dbReference>
<dbReference type="InterPro" id="IPR036271">
    <property type="entry name" value="Tet_transcr_reg_TetR-rel_C_sf"/>
</dbReference>
<dbReference type="InterPro" id="IPR001647">
    <property type="entry name" value="HTH_TetR"/>
</dbReference>